<dbReference type="EMBL" id="CAKKLH010000224">
    <property type="protein sequence ID" value="CAH0106561.1"/>
    <property type="molecule type" value="Genomic_DNA"/>
</dbReference>
<dbReference type="InterPro" id="IPR039632">
    <property type="entry name" value="TMEM42"/>
</dbReference>
<proteinExistence type="predicted"/>
<dbReference type="PANTHER" id="PTHR31965">
    <property type="entry name" value="TRANSMEMBRANE PROTEIN 42"/>
    <property type="match status" value="1"/>
</dbReference>
<organism evidence="2 3">
    <name type="scientific">Daphnia galeata</name>
    <dbReference type="NCBI Taxonomy" id="27404"/>
    <lineage>
        <taxon>Eukaryota</taxon>
        <taxon>Metazoa</taxon>
        <taxon>Ecdysozoa</taxon>
        <taxon>Arthropoda</taxon>
        <taxon>Crustacea</taxon>
        <taxon>Branchiopoda</taxon>
        <taxon>Diplostraca</taxon>
        <taxon>Cladocera</taxon>
        <taxon>Anomopoda</taxon>
        <taxon>Daphniidae</taxon>
        <taxon>Daphnia</taxon>
    </lineage>
</organism>
<keyword evidence="1" id="KW-0472">Membrane</keyword>
<dbReference type="Proteomes" id="UP000789390">
    <property type="component" value="Unassembled WGS sequence"/>
</dbReference>
<dbReference type="InterPro" id="IPR037185">
    <property type="entry name" value="EmrE-like"/>
</dbReference>
<evidence type="ECO:0000256" key="1">
    <source>
        <dbReference type="SAM" id="Phobius"/>
    </source>
</evidence>
<feature type="transmembrane region" description="Helical" evidence="1">
    <location>
        <begin position="107"/>
        <end position="126"/>
    </location>
</feature>
<keyword evidence="1" id="KW-1133">Transmembrane helix</keyword>
<feature type="transmembrane region" description="Helical" evidence="1">
    <location>
        <begin position="50"/>
        <end position="70"/>
    </location>
</feature>
<dbReference type="Gene3D" id="1.10.3730.20">
    <property type="match status" value="1"/>
</dbReference>
<dbReference type="AlphaFoldDB" id="A0A8J2WKT6"/>
<evidence type="ECO:0008006" key="4">
    <source>
        <dbReference type="Google" id="ProtNLM"/>
    </source>
</evidence>
<dbReference type="OrthoDB" id="6360247at2759"/>
<keyword evidence="1" id="KW-0812">Transmembrane</keyword>
<protein>
    <recommendedName>
        <fullName evidence="4">EamA domain-containing protein</fullName>
    </recommendedName>
</protein>
<name>A0A8J2WKT6_9CRUS</name>
<keyword evidence="3" id="KW-1185">Reference proteome</keyword>
<reference evidence="2" key="1">
    <citation type="submission" date="2021-11" db="EMBL/GenBank/DDBJ databases">
        <authorList>
            <person name="Schell T."/>
        </authorList>
    </citation>
    <scope>NUCLEOTIDE SEQUENCE</scope>
    <source>
        <strain evidence="2">M5</strain>
    </source>
</reference>
<dbReference type="SUPFAM" id="SSF103481">
    <property type="entry name" value="Multidrug resistance efflux transporter EmrE"/>
    <property type="match status" value="1"/>
</dbReference>
<gene>
    <name evidence="2" type="ORF">DGAL_LOCUS9717</name>
</gene>
<feature type="transmembrane region" description="Helical" evidence="1">
    <location>
        <begin position="82"/>
        <end position="101"/>
    </location>
</feature>
<evidence type="ECO:0000313" key="2">
    <source>
        <dbReference type="EMBL" id="CAH0106561.1"/>
    </source>
</evidence>
<dbReference type="PANTHER" id="PTHR31965:SF1">
    <property type="entry name" value="TRANSMEMBRANE PROTEIN 42"/>
    <property type="match status" value="1"/>
</dbReference>
<accession>A0A8J2WKT6</accession>
<comment type="caution">
    <text evidence="2">The sequence shown here is derived from an EMBL/GenBank/DDBJ whole genome shotgun (WGS) entry which is preliminary data.</text>
</comment>
<evidence type="ECO:0000313" key="3">
    <source>
        <dbReference type="Proteomes" id="UP000789390"/>
    </source>
</evidence>
<sequence>MAPSGMTNASLAGVCAAFAGICAKFALSPENPQVLVRILDPYIPPCYNSWMIRGFFALATLTFNSLMLTLTAKALQLCPTTVQSVVTTSAVNFLVTGILGTVFLGEYVGFIGIIGMIFIQIGVLIISNEKEKVD</sequence>